<dbReference type="EMBL" id="GBRD01002802">
    <property type="protein sequence ID" value="JAG63019.1"/>
    <property type="molecule type" value="Transcribed_RNA"/>
</dbReference>
<evidence type="ECO:0000259" key="1">
    <source>
        <dbReference type="PROSITE" id="PS50097"/>
    </source>
</evidence>
<dbReference type="Pfam" id="PF00651">
    <property type="entry name" value="BTB"/>
    <property type="match status" value="2"/>
</dbReference>
<feature type="domain" description="BTB" evidence="1">
    <location>
        <begin position="25"/>
        <end position="92"/>
    </location>
</feature>
<dbReference type="CDD" id="cd18186">
    <property type="entry name" value="BTB_POZ_ZBTB_KLHL-like"/>
    <property type="match status" value="2"/>
</dbReference>
<name>A0A0K8TC02_LYGHE</name>
<dbReference type="SMART" id="SM00225">
    <property type="entry name" value="BTB"/>
    <property type="match status" value="2"/>
</dbReference>
<dbReference type="SUPFAM" id="SSF54695">
    <property type="entry name" value="POZ domain"/>
    <property type="match status" value="2"/>
</dbReference>
<dbReference type="InterPro" id="IPR011333">
    <property type="entry name" value="SKP1/BTB/POZ_sf"/>
</dbReference>
<accession>A0A0K8TC02</accession>
<dbReference type="PANTHER" id="PTHR24413">
    <property type="entry name" value="SPECKLE-TYPE POZ PROTEIN"/>
    <property type="match status" value="1"/>
</dbReference>
<organism evidence="2">
    <name type="scientific">Lygus hesperus</name>
    <name type="common">Western plant bug</name>
    <dbReference type="NCBI Taxonomy" id="30085"/>
    <lineage>
        <taxon>Eukaryota</taxon>
        <taxon>Metazoa</taxon>
        <taxon>Ecdysozoa</taxon>
        <taxon>Arthropoda</taxon>
        <taxon>Hexapoda</taxon>
        <taxon>Insecta</taxon>
        <taxon>Pterygota</taxon>
        <taxon>Neoptera</taxon>
        <taxon>Paraneoptera</taxon>
        <taxon>Hemiptera</taxon>
        <taxon>Heteroptera</taxon>
        <taxon>Panheteroptera</taxon>
        <taxon>Cimicomorpha</taxon>
        <taxon>Miridae</taxon>
        <taxon>Mirini</taxon>
        <taxon>Lygus</taxon>
    </lineage>
</organism>
<dbReference type="Gene3D" id="3.30.710.10">
    <property type="entry name" value="Potassium Channel Kv1.1, Chain A"/>
    <property type="match status" value="2"/>
</dbReference>
<sequence>MMMEVDCFAAMHTRLHSFMKAGMYTDVNFVIGTCTIKAHKAVVASCSQVFQTMFDTSMNEAHTSEVVITDVDEKAFSVFLDYIYIRDVGIVKNYVRELLMLADKYDIEPLALVCDNVIQCSLTAENAVESLLLANLHRRDRLKNQITLFIKGHLNDVSATANWAKLDDNFKVMNGIFQSFLPGNVGASNSELDKVRWTFQNKNWIEPAHPSPLIVDGYSDVVLLVKPTKGPTGHDKLPILIHVEYENKLKKLFPLYLKIVTYAGKWNTLISISTCNLMPLFPNSKGSFQVFITCIPNVTPYQMNIEVSAKKAEPITQHPLLKTVKDYKHRFADAVVVVANVRFPVHKLVLAERSAFFSNIFDKTQNEYRIDGMAENTFKTLLNYMYSNCLPEKVDLPLLKGAEQFQLNELSRFCFSTLQKSITFDNAIEMVTKAEELQLDKFSTEVIEFMAKEPNIVAKSPKWPKMRNHANVLKKLLYRMKK</sequence>
<evidence type="ECO:0000313" key="2">
    <source>
        <dbReference type="EMBL" id="JAG63019.1"/>
    </source>
</evidence>
<protein>
    <recommendedName>
        <fullName evidence="1">BTB domain-containing protein</fullName>
    </recommendedName>
</protein>
<feature type="domain" description="BTB" evidence="1">
    <location>
        <begin position="332"/>
        <end position="388"/>
    </location>
</feature>
<proteinExistence type="predicted"/>
<dbReference type="PROSITE" id="PS50097">
    <property type="entry name" value="BTB"/>
    <property type="match status" value="2"/>
</dbReference>
<dbReference type="Gene3D" id="1.25.40.420">
    <property type="match status" value="1"/>
</dbReference>
<reference evidence="2" key="1">
    <citation type="submission" date="2014-09" db="EMBL/GenBank/DDBJ databases">
        <authorList>
            <person name="Magalhaes I.L.F."/>
            <person name="Oliveira U."/>
            <person name="Santos F.R."/>
            <person name="Vidigal T.H.D.A."/>
            <person name="Brescovit A.D."/>
            <person name="Santos A.J."/>
        </authorList>
    </citation>
    <scope>NUCLEOTIDE SEQUENCE</scope>
</reference>
<dbReference type="InterPro" id="IPR000210">
    <property type="entry name" value="BTB/POZ_dom"/>
</dbReference>
<dbReference type="AlphaFoldDB" id="A0A0K8TC02"/>
<dbReference type="EMBL" id="GBRD01002798">
    <property type="protein sequence ID" value="JAG63023.1"/>
    <property type="molecule type" value="Transcribed_RNA"/>
</dbReference>